<dbReference type="Gene3D" id="1.10.10.1460">
    <property type="match status" value="1"/>
</dbReference>
<dbReference type="GO" id="GO:0003697">
    <property type="term" value="F:single-stranded DNA binding"/>
    <property type="evidence" value="ECO:0007669"/>
    <property type="project" value="TreeGrafter"/>
</dbReference>
<evidence type="ECO:0000256" key="9">
    <source>
        <dbReference type="SAM" id="MobiDB-lite"/>
    </source>
</evidence>
<protein>
    <recommendedName>
        <fullName evidence="3 8">DNA replication regulator SLD2</fullName>
    </recommendedName>
</protein>
<evidence type="ECO:0000256" key="3">
    <source>
        <dbReference type="ARBA" id="ARBA00018363"/>
    </source>
</evidence>
<feature type="compositionally biased region" description="Basic residues" evidence="9">
    <location>
        <begin position="362"/>
        <end position="377"/>
    </location>
</feature>
<sequence length="513" mass="56742">MSIPGTPKAPRSDGLLYTLKVELKEWEKAFAAAHGGRKAGREDIKQHPDIANKYKQYNKLRSGPVNPATVLEIKKRPSPTVPLKQSSPKRPKLSPPPHPAILDPYESPRSIHRTPTAQRTCIGPTPQKDGRVLGLFDLLSPDSRDGNTPPKRISLGAENLKALITPMKPLLNKGIGSGGDSSVRKSRSKSLRSAEGGHRDSFLTPSNRRKSPQRTPGSECRVPKLRYDVTPAFLRRNSLKMQNVLQGGGKGEFDEQGEISWSPIAVRPRLKPLGRSLSTLVHGLRALEDEKLDEEMELLREMEQNSVVDGGSEQASFENPIVAVRDSQSAELPLGPDGASNTEDDSDDTHIDAQGKDGKPLKVWKKKGQKRTTRKVNMRPTAAKWKPETQWEAPKDTKTEDEMTVVPETQIPEQAATRDVATGGDEVDDLEYVTEGVYESSDDVDGKKTAARERIKTKGKGDDKSGMDNIKEVPTREKKRKINPLAHANFRALKIKNKQSKAKGSGKYGRRRR</sequence>
<dbReference type="InterPro" id="IPR040203">
    <property type="entry name" value="Sld2"/>
</dbReference>
<evidence type="ECO:0000256" key="6">
    <source>
        <dbReference type="ARBA" id="ARBA00023306"/>
    </source>
</evidence>
<dbReference type="CDD" id="cd22289">
    <property type="entry name" value="RecQL4_SLD2_NTD"/>
    <property type="match status" value="1"/>
</dbReference>
<keyword evidence="4 8" id="KW-0235">DNA replication</keyword>
<organism evidence="10 11">
    <name type="scientific">Heterodermia speciosa</name>
    <dbReference type="NCBI Taxonomy" id="116794"/>
    <lineage>
        <taxon>Eukaryota</taxon>
        <taxon>Fungi</taxon>
        <taxon>Dikarya</taxon>
        <taxon>Ascomycota</taxon>
        <taxon>Pezizomycotina</taxon>
        <taxon>Lecanoromycetes</taxon>
        <taxon>OSLEUM clade</taxon>
        <taxon>Lecanoromycetidae</taxon>
        <taxon>Caliciales</taxon>
        <taxon>Physciaceae</taxon>
        <taxon>Heterodermia</taxon>
    </lineage>
</organism>
<feature type="compositionally biased region" description="Basic and acidic residues" evidence="9">
    <location>
        <begin position="385"/>
        <end position="401"/>
    </location>
</feature>
<evidence type="ECO:0000256" key="7">
    <source>
        <dbReference type="ARBA" id="ARBA00025253"/>
    </source>
</evidence>
<keyword evidence="11" id="KW-1185">Reference proteome</keyword>
<comment type="subcellular location">
    <subcellularLocation>
        <location evidence="1 8">Nucleus</location>
    </subcellularLocation>
</comment>
<dbReference type="FunFam" id="1.10.10.1460:FF:000001">
    <property type="entry name" value="DNA replication regulator Sld2"/>
    <property type="match status" value="1"/>
</dbReference>
<feature type="region of interest" description="Disordered" evidence="9">
    <location>
        <begin position="169"/>
        <end position="220"/>
    </location>
</feature>
<feature type="region of interest" description="Disordered" evidence="9">
    <location>
        <begin position="55"/>
        <end position="132"/>
    </location>
</feature>
<evidence type="ECO:0000313" key="11">
    <source>
        <dbReference type="Proteomes" id="UP000664521"/>
    </source>
</evidence>
<evidence type="ECO:0000313" key="10">
    <source>
        <dbReference type="EMBL" id="CAF9920217.1"/>
    </source>
</evidence>
<dbReference type="Proteomes" id="UP000664521">
    <property type="component" value="Unassembled WGS sequence"/>
</dbReference>
<dbReference type="InterPro" id="IPR021110">
    <property type="entry name" value="DNA_rep_checkpnt_protein"/>
</dbReference>
<gene>
    <name evidence="10" type="primary">RPN12_2</name>
    <name evidence="10" type="ORF">HETSPECPRED_004197</name>
</gene>
<dbReference type="PANTHER" id="PTHR28124">
    <property type="entry name" value="DNA REPLICATION REGULATOR SLD2"/>
    <property type="match status" value="1"/>
</dbReference>
<name>A0A8H3F7R9_9LECA</name>
<dbReference type="GO" id="GO:1902977">
    <property type="term" value="P:mitotic DNA replication preinitiation complex assembly"/>
    <property type="evidence" value="ECO:0007669"/>
    <property type="project" value="TreeGrafter"/>
</dbReference>
<dbReference type="GO" id="GO:0031261">
    <property type="term" value="C:DNA replication preinitiation complex"/>
    <property type="evidence" value="ECO:0007669"/>
    <property type="project" value="TreeGrafter"/>
</dbReference>
<keyword evidence="5 8" id="KW-0539">Nucleus</keyword>
<evidence type="ECO:0000256" key="8">
    <source>
        <dbReference type="RuleBase" id="RU367067"/>
    </source>
</evidence>
<dbReference type="Pfam" id="PF11719">
    <property type="entry name" value="Drc1-Sld2"/>
    <property type="match status" value="1"/>
</dbReference>
<reference evidence="10" key="1">
    <citation type="submission" date="2021-03" db="EMBL/GenBank/DDBJ databases">
        <authorList>
            <person name="Tagirdzhanova G."/>
        </authorList>
    </citation>
    <scope>NUCLEOTIDE SEQUENCE</scope>
</reference>
<dbReference type="EMBL" id="CAJPDS010000025">
    <property type="protein sequence ID" value="CAF9920217.1"/>
    <property type="molecule type" value="Genomic_DNA"/>
</dbReference>
<comment type="similarity">
    <text evidence="2 8">Belongs to the SLD2 family.</text>
</comment>
<dbReference type="PANTHER" id="PTHR28124:SF1">
    <property type="entry name" value="DNA REPLICATION REGULATOR SLD2"/>
    <property type="match status" value="1"/>
</dbReference>
<dbReference type="GO" id="GO:0003688">
    <property type="term" value="F:DNA replication origin binding"/>
    <property type="evidence" value="ECO:0007669"/>
    <property type="project" value="TreeGrafter"/>
</dbReference>
<comment type="caution">
    <text evidence="10">The sequence shown here is derived from an EMBL/GenBank/DDBJ whole genome shotgun (WGS) entry which is preliminary data.</text>
</comment>
<evidence type="ECO:0000256" key="1">
    <source>
        <dbReference type="ARBA" id="ARBA00004123"/>
    </source>
</evidence>
<proteinExistence type="inferred from homology"/>
<evidence type="ECO:0000256" key="2">
    <source>
        <dbReference type="ARBA" id="ARBA00007276"/>
    </source>
</evidence>
<evidence type="ECO:0000256" key="4">
    <source>
        <dbReference type="ARBA" id="ARBA00022705"/>
    </source>
</evidence>
<feature type="compositionally biased region" description="Basic and acidic residues" evidence="9">
    <location>
        <begin position="444"/>
        <end position="476"/>
    </location>
</feature>
<keyword evidence="6 8" id="KW-0131">Cell cycle</keyword>
<evidence type="ECO:0000256" key="5">
    <source>
        <dbReference type="ARBA" id="ARBA00023242"/>
    </source>
</evidence>
<feature type="region of interest" description="Disordered" evidence="9">
    <location>
        <begin position="493"/>
        <end position="513"/>
    </location>
</feature>
<dbReference type="GO" id="GO:0000727">
    <property type="term" value="P:double-strand break repair via break-induced replication"/>
    <property type="evidence" value="ECO:0007669"/>
    <property type="project" value="TreeGrafter"/>
</dbReference>
<accession>A0A8H3F7R9</accession>
<feature type="region of interest" description="Disordered" evidence="9">
    <location>
        <begin position="329"/>
        <end position="481"/>
    </location>
</feature>
<comment type="function">
    <text evidence="7 8">Has a role in the initiation of DNA replication. Required at S-phase checkpoint.</text>
</comment>
<dbReference type="GO" id="GO:0006270">
    <property type="term" value="P:DNA replication initiation"/>
    <property type="evidence" value="ECO:0007669"/>
    <property type="project" value="UniProtKB-UniRule"/>
</dbReference>
<dbReference type="AlphaFoldDB" id="A0A8H3F7R9"/>
<dbReference type="OrthoDB" id="8775810at2759"/>
<feature type="compositionally biased region" description="Basic and acidic residues" evidence="9">
    <location>
        <begin position="348"/>
        <end position="360"/>
    </location>
</feature>